<evidence type="ECO:0000256" key="1">
    <source>
        <dbReference type="SAM" id="MobiDB-lite"/>
    </source>
</evidence>
<name>A0ABD4T4C3_9CYAN</name>
<feature type="region of interest" description="Disordered" evidence="1">
    <location>
        <begin position="317"/>
        <end position="343"/>
    </location>
</feature>
<dbReference type="InterPro" id="IPR047589">
    <property type="entry name" value="DUF11_rpt"/>
</dbReference>
<evidence type="ECO:0000259" key="4">
    <source>
        <dbReference type="Pfam" id="PF21959"/>
    </source>
</evidence>
<dbReference type="Pfam" id="PF20009">
    <property type="entry name" value="GEVED"/>
    <property type="match status" value="1"/>
</dbReference>
<evidence type="ECO:0000313" key="6">
    <source>
        <dbReference type="Proteomes" id="UP000031561"/>
    </source>
</evidence>
<dbReference type="AlphaFoldDB" id="A0ABD4T4C3"/>
<evidence type="ECO:0000259" key="3">
    <source>
        <dbReference type="Pfam" id="PF20009"/>
    </source>
</evidence>
<sequence length="1207" mass="124729">MKQLLPNKIAGLSPSRRRSLQSGLTGMLFLGTSLVPTRVLAASPVPGTVIENQATGSFLDPATSNRINIESNLVQVTVAEVAGITVTAAGVVEAPSAVAGAGPSQGNGTIDPTDVVYFDFVVTNVGNDPTQFFIPGTLDITNGSQQGAVQIIQVDYDGPSGAGAPTNFSSLPITIRPEGNNTGDATALGMPAGSIPAAGTLKVRVPVKINPGLSSGDEVTVQLGDPATSNPAVNQNQEYSDGGSNQDLYTVDNDEGDRIDDEAAGFPLNGDDSLHRQEASLLQSLLIGGSDYGDAPSLYGSPRHQIQAEPTLYLGTIPPDGEGGTQLGGDNGAGADGDDQSVTDDEDALTVLPDLPLSGTYTLQDIPVRNSTGVSATLHAWVDLDQDDKFAASEHQSVIVAPGATAATLSWTIPNIGSSGSTYARFRLTTDVLTDDGSTPDQDERSTLPASDGEVEDYAVALTAASTGADLSISKTHTAGPRAGGTFQSGDSVTYSITVTNNGPLDVLNAPFSDSVPTDLKNVSWNCSITIPGAGTDACDSPSGTGNSIRTTLDLSDGASATLFVTGILLPTPPSTITNTATIGDLSNNLAAPGVPDSDMSNNSASDSITVSSPAAGPPFVCDGQFVLAQNNPSDYYYVDTTQGQLVQIPSMAGKNPIAAYTNSIGFNVQDGYIYGYNPGTNTVYRVASDGTVSNLGVPFSGVNSVSGDVDAQGVYFLQTGNALYRINVTGLGTATSAGTVTLSRSVNLNDFAFNPLDGIIYGYDNANDVVVKIDPVSGSVINFTTTYSGTTAINQAGALYFDAFGNLYAYENASGKLIKYTLDLDTNTAVGTAFATNLGTVSLNDGSACPYGFSLEKTVASGAVNGDGTATASAGATVTYTYRISNQNTEPVNGISFTDVMPDTRVFMENSLTISPSLGGESNAYGNSAQLVIQGLTLPGNSISEITVEVRVPNNFLATEGLPAGSIVFNQAQLGNIPLGFNGPQINSDYPVTGARPDPTPLEITAPLVNQPEVALVKRITAVNGELTNPNDGTALNAYVDGAGEEDNHPFWPNADGDSNPDLYGAIEGGEVQPGQTVEYTIYFLSSGAEDAQNVVFCDRVPDNQTLVLDAYNGITAHPDGIIGENRAIVVSFDGSEYSYTNIGGDDGARYYPPGSGLPPACNLNINQNQHNGAIVVELERIPKATGAGIPANAHGFFRFRTTVNP</sequence>
<dbReference type="Pfam" id="PF21959">
    <property type="entry name" value="DUF6923"/>
    <property type="match status" value="1"/>
</dbReference>
<proteinExistence type="predicted"/>
<dbReference type="EMBL" id="JTHE03000071">
    <property type="protein sequence ID" value="MCM1983676.1"/>
    <property type="molecule type" value="Genomic_DNA"/>
</dbReference>
<feature type="domain" description="GEVED" evidence="3">
    <location>
        <begin position="378"/>
        <end position="460"/>
    </location>
</feature>
<comment type="caution">
    <text evidence="5">The sequence shown here is derived from an EMBL/GenBank/DDBJ whole genome shotgun (WGS) entry which is preliminary data.</text>
</comment>
<dbReference type="InterPro" id="IPR045474">
    <property type="entry name" value="GEVED"/>
</dbReference>
<accession>A0ABD4T4C3</accession>
<organism evidence="5 6">
    <name type="scientific">Lyngbya confervoides BDU141951</name>
    <dbReference type="NCBI Taxonomy" id="1574623"/>
    <lineage>
        <taxon>Bacteria</taxon>
        <taxon>Bacillati</taxon>
        <taxon>Cyanobacteriota</taxon>
        <taxon>Cyanophyceae</taxon>
        <taxon>Oscillatoriophycideae</taxon>
        <taxon>Oscillatoriales</taxon>
        <taxon>Microcoleaceae</taxon>
        <taxon>Lyngbya</taxon>
    </lineage>
</organism>
<evidence type="ECO:0000259" key="2">
    <source>
        <dbReference type="Pfam" id="PF01345"/>
    </source>
</evidence>
<feature type="domain" description="DUF11" evidence="2">
    <location>
        <begin position="470"/>
        <end position="608"/>
    </location>
</feature>
<evidence type="ECO:0000313" key="5">
    <source>
        <dbReference type="EMBL" id="MCM1983676.1"/>
    </source>
</evidence>
<dbReference type="Gene3D" id="2.60.40.10">
    <property type="entry name" value="Immunoglobulins"/>
    <property type="match status" value="1"/>
</dbReference>
<dbReference type="InterPro" id="IPR013783">
    <property type="entry name" value="Ig-like_fold"/>
</dbReference>
<dbReference type="Pfam" id="PF01345">
    <property type="entry name" value="DUF11"/>
    <property type="match status" value="1"/>
</dbReference>
<feature type="domain" description="DUF6923" evidence="4">
    <location>
        <begin position="630"/>
        <end position="851"/>
    </location>
</feature>
<dbReference type="RefSeq" id="WP_166282605.1">
    <property type="nucleotide sequence ID" value="NZ_JTHE03000071.1"/>
</dbReference>
<dbReference type="NCBIfam" id="TIGR01451">
    <property type="entry name" value="B_ant_repeat"/>
    <property type="match status" value="3"/>
</dbReference>
<feature type="compositionally biased region" description="Polar residues" evidence="1">
    <location>
        <begin position="227"/>
        <end position="248"/>
    </location>
</feature>
<reference evidence="5 6" key="1">
    <citation type="journal article" date="2015" name="Genome Announc.">
        <title>Draft Genome Sequence of Filamentous Marine Cyanobacterium Lyngbya confervoides Strain BDU141951.</title>
        <authorList>
            <person name="Chandrababunaidu M.M."/>
            <person name="Sen D."/>
            <person name="Tripathy S."/>
        </authorList>
    </citation>
    <scope>NUCLEOTIDE SEQUENCE [LARGE SCALE GENOMIC DNA]</scope>
    <source>
        <strain evidence="5 6">BDU141951</strain>
    </source>
</reference>
<dbReference type="InterPro" id="IPR001434">
    <property type="entry name" value="OmcB-like_DUF11"/>
</dbReference>
<feature type="region of interest" description="Disordered" evidence="1">
    <location>
        <begin position="433"/>
        <end position="454"/>
    </location>
</feature>
<gene>
    <name evidence="5" type="ORF">QQ91_0012695</name>
</gene>
<dbReference type="PANTHER" id="PTHR34819:SF3">
    <property type="entry name" value="CELL SURFACE PROTEIN"/>
    <property type="match status" value="1"/>
</dbReference>
<feature type="region of interest" description="Disordered" evidence="1">
    <location>
        <begin position="214"/>
        <end position="248"/>
    </location>
</feature>
<dbReference type="Proteomes" id="UP000031561">
    <property type="component" value="Unassembled WGS sequence"/>
</dbReference>
<dbReference type="SUPFAM" id="SSF63825">
    <property type="entry name" value="YWTD domain"/>
    <property type="match status" value="1"/>
</dbReference>
<dbReference type="InterPro" id="IPR051172">
    <property type="entry name" value="Chlamydia_OmcB"/>
</dbReference>
<protein>
    <submittedName>
        <fullName evidence="5">GEVED domain-containing protein</fullName>
    </submittedName>
</protein>
<feature type="compositionally biased region" description="Gly residues" evidence="1">
    <location>
        <begin position="321"/>
        <end position="335"/>
    </location>
</feature>
<dbReference type="PANTHER" id="PTHR34819">
    <property type="entry name" value="LARGE CYSTEINE-RICH PERIPLASMIC PROTEIN OMCB"/>
    <property type="match status" value="1"/>
</dbReference>
<dbReference type="InterPro" id="IPR054215">
    <property type="entry name" value="DUF6923"/>
</dbReference>
<keyword evidence="6" id="KW-1185">Reference proteome</keyword>